<protein>
    <submittedName>
        <fullName evidence="2">Unannotated protein</fullName>
    </submittedName>
</protein>
<dbReference type="AlphaFoldDB" id="A0A6J7J5E9"/>
<sequence length="373" mass="41644">MPPIPADEYPLHQAPYSLAYAASSDRNFYDRCYLNAHDRSGEVFLITGLGQYPNLGITDAFACVRRGDLQHTIRMSDALGPDRMNQQVGPYRIEVLDPLKELRLTCDGDEWGISFDLHWRGSFPAVDESPHLLRNGAKVMLDAQRFAQVGTWEGVLRVHDEEFIVSPDTWVGTRDRSWGIRPVGELEPEARFAQERPADGGFYWVYVPLRFEEFALVFIAQEDANGHRTLNDALRVWPEGDPRGVETLGYPKYDIRYRSGTRIPTGATITAFEPDGTPLVIEVDALGHVALSAGCGYGPDPQWTHGVWRGRNWVEGATYDLNDPSNLIATHYSILDHVGRARCNGAEGWGLFEHSTAGRHTPSGFADFTSVAP</sequence>
<evidence type="ECO:0000313" key="2">
    <source>
        <dbReference type="EMBL" id="CAB4938349.1"/>
    </source>
</evidence>
<accession>A0A6J7J5E9</accession>
<organism evidence="2">
    <name type="scientific">freshwater metagenome</name>
    <dbReference type="NCBI Taxonomy" id="449393"/>
    <lineage>
        <taxon>unclassified sequences</taxon>
        <taxon>metagenomes</taxon>
        <taxon>ecological metagenomes</taxon>
    </lineage>
</organism>
<proteinExistence type="predicted"/>
<gene>
    <name evidence="1" type="ORF">UFOPK1392_02181</name>
    <name evidence="2" type="ORF">UFOPK3733_01124</name>
</gene>
<dbReference type="EMBL" id="CAFBNC010000050">
    <property type="protein sequence ID" value="CAB4938349.1"/>
    <property type="molecule type" value="Genomic_DNA"/>
</dbReference>
<evidence type="ECO:0000313" key="1">
    <source>
        <dbReference type="EMBL" id="CAB4324412.1"/>
    </source>
</evidence>
<dbReference type="EMBL" id="CAEMXZ010000143">
    <property type="protein sequence ID" value="CAB4324412.1"/>
    <property type="molecule type" value="Genomic_DNA"/>
</dbReference>
<reference evidence="2" key="1">
    <citation type="submission" date="2020-05" db="EMBL/GenBank/DDBJ databases">
        <authorList>
            <person name="Chiriac C."/>
            <person name="Salcher M."/>
            <person name="Ghai R."/>
            <person name="Kavagutti S V."/>
        </authorList>
    </citation>
    <scope>NUCLEOTIDE SEQUENCE</scope>
</reference>
<name>A0A6J7J5E9_9ZZZZ</name>